<proteinExistence type="predicted"/>
<evidence type="ECO:0000313" key="2">
    <source>
        <dbReference type="EMBL" id="GEV48434.1"/>
    </source>
</evidence>
<gene>
    <name evidence="2" type="ORF">Tci_120411</name>
</gene>
<organism evidence="2">
    <name type="scientific">Tanacetum cinerariifolium</name>
    <name type="common">Dalmatian daisy</name>
    <name type="synonym">Chrysanthemum cinerariifolium</name>
    <dbReference type="NCBI Taxonomy" id="118510"/>
    <lineage>
        <taxon>Eukaryota</taxon>
        <taxon>Viridiplantae</taxon>
        <taxon>Streptophyta</taxon>
        <taxon>Embryophyta</taxon>
        <taxon>Tracheophyta</taxon>
        <taxon>Spermatophyta</taxon>
        <taxon>Magnoliopsida</taxon>
        <taxon>eudicotyledons</taxon>
        <taxon>Gunneridae</taxon>
        <taxon>Pentapetalae</taxon>
        <taxon>asterids</taxon>
        <taxon>campanulids</taxon>
        <taxon>Asterales</taxon>
        <taxon>Asteraceae</taxon>
        <taxon>Asteroideae</taxon>
        <taxon>Anthemideae</taxon>
        <taxon>Anthemidinae</taxon>
        <taxon>Tanacetum</taxon>
    </lineage>
</organism>
<evidence type="ECO:0000256" key="1">
    <source>
        <dbReference type="SAM" id="Coils"/>
    </source>
</evidence>
<reference evidence="2" key="1">
    <citation type="journal article" date="2019" name="Sci. Rep.">
        <title>Draft genome of Tanacetum cinerariifolium, the natural source of mosquito coil.</title>
        <authorList>
            <person name="Yamashiro T."/>
            <person name="Shiraishi A."/>
            <person name="Satake H."/>
            <person name="Nakayama K."/>
        </authorList>
    </citation>
    <scope>NUCLEOTIDE SEQUENCE</scope>
</reference>
<protein>
    <submittedName>
        <fullName evidence="2">Uncharacterized protein</fullName>
    </submittedName>
</protein>
<comment type="caution">
    <text evidence="2">The sequence shown here is derived from an EMBL/GenBank/DDBJ whole genome shotgun (WGS) entry which is preliminary data.</text>
</comment>
<accession>A0A699GSH1</accession>
<sequence>EVIENGNSLPKTQTVEGVKTVMPITSAEDKAQRRIEVKARSTLMMGITNEHQLKFNSIKDAKSLLEAIEKRFGVWMNKPDLDSMSMDDLYNSLKVYEPEVKGVNAANSTNIDNLSDAISVHSLQVNPTVLNLKLNLNGNETVAFDKTKVECYNYHKRGHFVREYRAPRAQDNKNKESTRRNALVKTTNSSALVSCDGLGGYKAGLKSIEERLEYFKTNESIYSEDIKKLKFEIHCNEITIRELRKKLETVQREKDGIQLTVENLKNALKSLNKLIDSQIVEKYKKCLGYNTVPPPHICLFMPPKLDLSYIGLEAFTSKPAVETLNVKIREEAPKVVKKDSGAPIIEDWKSDDEDESVP</sequence>
<feature type="coiled-coil region" evidence="1">
    <location>
        <begin position="233"/>
        <end position="281"/>
    </location>
</feature>
<keyword evidence="1" id="KW-0175">Coiled coil</keyword>
<feature type="non-terminal residue" evidence="2">
    <location>
        <position position="1"/>
    </location>
</feature>
<name>A0A699GSH1_TANCI</name>
<dbReference type="EMBL" id="BKCJ010024865">
    <property type="protein sequence ID" value="GEV48434.1"/>
    <property type="molecule type" value="Genomic_DNA"/>
</dbReference>
<dbReference type="AlphaFoldDB" id="A0A699GSH1"/>